<gene>
    <name evidence="2" type="ORF">DQ393_19755</name>
</gene>
<dbReference type="RefSeq" id="WP_112343438.1">
    <property type="nucleotide sequence ID" value="NZ_QMKK01000045.1"/>
</dbReference>
<dbReference type="PANTHER" id="PTHR45331">
    <property type="entry name" value="OXIDOREDUCTASE, IRON-SULPHUR BINDING SUBUNIT-RELATED-RELATED"/>
    <property type="match status" value="1"/>
</dbReference>
<evidence type="ECO:0000313" key="3">
    <source>
        <dbReference type="Proteomes" id="UP000251205"/>
    </source>
</evidence>
<sequence length="174" mass="18599">MTISFKVNGITHEVESDRADDRLIDFLHDDLGLSGTKFCCGIGVCRACTVASVRAPNETATPVISCSTALAMVDGTEITTIEGVTPSDGLLPIQEAFLREFSFQCGYCAPGFVVASQIFLDGLRQLGSLPSDLDAAIEQAVGSHICRCTGYVRYYDAIRKTAEAMFAKEGSQNG</sequence>
<feature type="domain" description="2Fe-2S ferredoxin-type" evidence="1">
    <location>
        <begin position="1"/>
        <end position="84"/>
    </location>
</feature>
<dbReference type="InterPro" id="IPR036884">
    <property type="entry name" value="2Fe-2S-bd_dom_sf"/>
</dbReference>
<dbReference type="Pfam" id="PF00111">
    <property type="entry name" value="Fer2"/>
    <property type="match status" value="1"/>
</dbReference>
<dbReference type="GO" id="GO:0046872">
    <property type="term" value="F:metal ion binding"/>
    <property type="evidence" value="ECO:0007669"/>
    <property type="project" value="InterPro"/>
</dbReference>
<name>A0A329Y8J5_RHITR</name>
<dbReference type="SUPFAM" id="SSF54292">
    <property type="entry name" value="2Fe-2S ferredoxin-like"/>
    <property type="match status" value="1"/>
</dbReference>
<dbReference type="OrthoDB" id="9806714at2"/>
<proteinExistence type="predicted"/>
<reference evidence="2 3" key="1">
    <citation type="submission" date="2018-06" db="EMBL/GenBank/DDBJ databases">
        <title>Whole Genome Sequence of an efficient microsymbiont, Rhizobium tropici.</title>
        <authorList>
            <person name="Srinivasan R."/>
            <person name="Singh H.V."/>
            <person name="Srivastava R."/>
            <person name="Kumari B."/>
            <person name="Radhakrishna A."/>
        </authorList>
    </citation>
    <scope>NUCLEOTIDE SEQUENCE [LARGE SCALE GENOMIC DNA]</scope>
    <source>
        <strain evidence="2 3">IGFRI Rhizo-19</strain>
    </source>
</reference>
<organism evidence="2 3">
    <name type="scientific">Rhizobium tropici</name>
    <dbReference type="NCBI Taxonomy" id="398"/>
    <lineage>
        <taxon>Bacteria</taxon>
        <taxon>Pseudomonadati</taxon>
        <taxon>Pseudomonadota</taxon>
        <taxon>Alphaproteobacteria</taxon>
        <taxon>Hyphomicrobiales</taxon>
        <taxon>Rhizobiaceae</taxon>
        <taxon>Rhizobium/Agrobacterium group</taxon>
        <taxon>Rhizobium</taxon>
    </lineage>
</organism>
<dbReference type="Gene3D" id="1.10.150.120">
    <property type="entry name" value="[2Fe-2S]-binding domain"/>
    <property type="match status" value="1"/>
</dbReference>
<evidence type="ECO:0000259" key="1">
    <source>
        <dbReference type="PROSITE" id="PS51085"/>
    </source>
</evidence>
<dbReference type="InterPro" id="IPR052914">
    <property type="entry name" value="Aldehyde_Oxdr_Iron-Sulfur"/>
</dbReference>
<dbReference type="InterPro" id="IPR001041">
    <property type="entry name" value="2Fe-2S_ferredoxin-type"/>
</dbReference>
<accession>A0A329Y8J5</accession>
<dbReference type="SUPFAM" id="SSF47741">
    <property type="entry name" value="CO dehydrogenase ISP C-domain like"/>
    <property type="match status" value="1"/>
</dbReference>
<dbReference type="InterPro" id="IPR012675">
    <property type="entry name" value="Beta-grasp_dom_sf"/>
</dbReference>
<dbReference type="GO" id="GO:0051537">
    <property type="term" value="F:2 iron, 2 sulfur cluster binding"/>
    <property type="evidence" value="ECO:0007669"/>
    <property type="project" value="TreeGrafter"/>
</dbReference>
<protein>
    <submittedName>
        <fullName evidence="2">(2Fe-2S)-binding protein</fullName>
    </submittedName>
</protein>
<dbReference type="AlphaFoldDB" id="A0A329Y8J5"/>
<dbReference type="Gene3D" id="3.10.20.30">
    <property type="match status" value="1"/>
</dbReference>
<comment type="caution">
    <text evidence="2">The sequence shown here is derived from an EMBL/GenBank/DDBJ whole genome shotgun (WGS) entry which is preliminary data.</text>
</comment>
<dbReference type="PROSITE" id="PS51085">
    <property type="entry name" value="2FE2S_FER_2"/>
    <property type="match status" value="1"/>
</dbReference>
<dbReference type="PANTHER" id="PTHR45331:SF2">
    <property type="entry name" value="OXIDOREDUCTASE WITH IRON-SULFUR SUBUNIT"/>
    <property type="match status" value="1"/>
</dbReference>
<dbReference type="Pfam" id="PF01799">
    <property type="entry name" value="Fer2_2"/>
    <property type="match status" value="1"/>
</dbReference>
<dbReference type="InterPro" id="IPR002888">
    <property type="entry name" value="2Fe-2S-bd"/>
</dbReference>
<dbReference type="Proteomes" id="UP000251205">
    <property type="component" value="Unassembled WGS sequence"/>
</dbReference>
<dbReference type="GO" id="GO:0016903">
    <property type="term" value="F:oxidoreductase activity, acting on the aldehyde or oxo group of donors"/>
    <property type="evidence" value="ECO:0007669"/>
    <property type="project" value="TreeGrafter"/>
</dbReference>
<dbReference type="InterPro" id="IPR036010">
    <property type="entry name" value="2Fe-2S_ferredoxin-like_sf"/>
</dbReference>
<evidence type="ECO:0000313" key="2">
    <source>
        <dbReference type="EMBL" id="RAX39763.1"/>
    </source>
</evidence>
<dbReference type="EMBL" id="QMKK01000045">
    <property type="protein sequence ID" value="RAX39763.1"/>
    <property type="molecule type" value="Genomic_DNA"/>
</dbReference>